<reference evidence="8 9" key="1">
    <citation type="submission" date="2018-02" db="EMBL/GenBank/DDBJ databases">
        <title>Comparative genomes isolates from brazilian mangrove.</title>
        <authorList>
            <person name="Araujo J.E."/>
            <person name="Taketani R.G."/>
            <person name="Silva M.C.P."/>
            <person name="Loureco M.V."/>
            <person name="Andreote F.D."/>
        </authorList>
    </citation>
    <scope>NUCLEOTIDE SEQUENCE [LARGE SCALE GENOMIC DNA]</scope>
    <source>
        <strain evidence="8 9">Nap-Phe MGV</strain>
    </source>
</reference>
<dbReference type="Proteomes" id="UP000237819">
    <property type="component" value="Unassembled WGS sequence"/>
</dbReference>
<evidence type="ECO:0000256" key="1">
    <source>
        <dbReference type="ARBA" id="ARBA00008779"/>
    </source>
</evidence>
<dbReference type="Pfam" id="PF00884">
    <property type="entry name" value="Sulfatase"/>
    <property type="match status" value="1"/>
</dbReference>
<keyword evidence="3" id="KW-0378">Hydrolase</keyword>
<dbReference type="Gene3D" id="3.30.1120.10">
    <property type="match status" value="1"/>
</dbReference>
<dbReference type="InterPro" id="IPR000917">
    <property type="entry name" value="Sulfatase_N"/>
</dbReference>
<dbReference type="InterPro" id="IPR017850">
    <property type="entry name" value="Alkaline_phosphatase_core_sf"/>
</dbReference>
<dbReference type="Gene3D" id="3.40.720.10">
    <property type="entry name" value="Alkaline Phosphatase, subunit A"/>
    <property type="match status" value="1"/>
</dbReference>
<dbReference type="PROSITE" id="PS00149">
    <property type="entry name" value="SULFATASE_2"/>
    <property type="match status" value="1"/>
</dbReference>
<dbReference type="GO" id="GO:0004065">
    <property type="term" value="F:arylsulfatase activity"/>
    <property type="evidence" value="ECO:0007669"/>
    <property type="project" value="TreeGrafter"/>
</dbReference>
<comment type="similarity">
    <text evidence="1">Belongs to the sulfatase family.</text>
</comment>
<dbReference type="EMBL" id="PUHZ01000008">
    <property type="protein sequence ID" value="PQO46761.1"/>
    <property type="molecule type" value="Genomic_DNA"/>
</dbReference>
<feature type="chain" id="PRO_5015615715" evidence="6">
    <location>
        <begin position="25"/>
        <end position="471"/>
    </location>
</feature>
<gene>
    <name evidence="8" type="ORF">C5Y93_07980</name>
</gene>
<feature type="signal peptide" evidence="6">
    <location>
        <begin position="1"/>
        <end position="24"/>
    </location>
</feature>
<organism evidence="8 9">
    <name type="scientific">Blastopirellula marina</name>
    <dbReference type="NCBI Taxonomy" id="124"/>
    <lineage>
        <taxon>Bacteria</taxon>
        <taxon>Pseudomonadati</taxon>
        <taxon>Planctomycetota</taxon>
        <taxon>Planctomycetia</taxon>
        <taxon>Pirellulales</taxon>
        <taxon>Pirellulaceae</taxon>
        <taxon>Blastopirellula</taxon>
    </lineage>
</organism>
<dbReference type="SUPFAM" id="SSF53649">
    <property type="entry name" value="Alkaline phosphatase-like"/>
    <property type="match status" value="1"/>
</dbReference>
<evidence type="ECO:0000256" key="5">
    <source>
        <dbReference type="SAM" id="MobiDB-lite"/>
    </source>
</evidence>
<keyword evidence="4" id="KW-0106">Calcium</keyword>
<dbReference type="InterPro" id="IPR050738">
    <property type="entry name" value="Sulfatase"/>
</dbReference>
<keyword evidence="2" id="KW-0479">Metal-binding</keyword>
<evidence type="ECO:0000259" key="7">
    <source>
        <dbReference type="Pfam" id="PF00884"/>
    </source>
</evidence>
<sequence>MKQICLSLLAFAAALLVALPHASAADQPNIVLIVADDLGFRDVGFNGCQEIPTPNLDRLAAHGIAFDAGYVSHPYCSPSRAGLLTGRYQQHFGHECNPEPKIAAEGETAPGLPLDEVTLADVLKTAGYATGAIGKWHLGDSRAYWPDKRGFDHWFGFSGGGMSYWGDVGPRREMFGVHRGDDLVPKAELTHLTDDFSNEAVKFIRAHRDQPYFLYLAYNAPHAPDHATRRHLERVEHIEYGDRAVYGAMVAAMDAGIGQVLEAIAANDATDDTLVIFLSDNGGRRDHAVNFPYRGHKGMLFEGGVRVPFALSWPGTFPQGIRYESPVTSLDLFPTILAAAGVQPAAPMRLDGQNILANLKENQPLPARDLFWRYAVGEGQHGYAVRSGSMKLVFSSYKNRKLLFDLASDPYEQHDLAAERPAEVERLWGLIQKWDEGNIEPRWLDPHGPNVRKEEADRQQVLDAASRGERK</sequence>
<accession>A0A2S8GQW9</accession>
<proteinExistence type="inferred from homology"/>
<feature type="region of interest" description="Disordered" evidence="5">
    <location>
        <begin position="441"/>
        <end position="471"/>
    </location>
</feature>
<dbReference type="GO" id="GO:0046872">
    <property type="term" value="F:metal ion binding"/>
    <property type="evidence" value="ECO:0007669"/>
    <property type="project" value="UniProtKB-KW"/>
</dbReference>
<feature type="compositionally biased region" description="Basic and acidic residues" evidence="5">
    <location>
        <begin position="451"/>
        <end position="471"/>
    </location>
</feature>
<name>A0A2S8GQW9_9BACT</name>
<evidence type="ECO:0000256" key="2">
    <source>
        <dbReference type="ARBA" id="ARBA00022723"/>
    </source>
</evidence>
<dbReference type="AlphaFoldDB" id="A0A2S8GQW9"/>
<dbReference type="PANTHER" id="PTHR42693">
    <property type="entry name" value="ARYLSULFATASE FAMILY MEMBER"/>
    <property type="match status" value="1"/>
</dbReference>
<evidence type="ECO:0000313" key="8">
    <source>
        <dbReference type="EMBL" id="PQO46761.1"/>
    </source>
</evidence>
<protein>
    <submittedName>
        <fullName evidence="8">N-acetylgalactosamine-6-sulfatase</fullName>
    </submittedName>
</protein>
<evidence type="ECO:0000313" key="9">
    <source>
        <dbReference type="Proteomes" id="UP000237819"/>
    </source>
</evidence>
<feature type="domain" description="Sulfatase N-terminal" evidence="7">
    <location>
        <begin position="28"/>
        <end position="342"/>
    </location>
</feature>
<comment type="caution">
    <text evidence="8">The sequence shown here is derived from an EMBL/GenBank/DDBJ whole genome shotgun (WGS) entry which is preliminary data.</text>
</comment>
<evidence type="ECO:0000256" key="6">
    <source>
        <dbReference type="SAM" id="SignalP"/>
    </source>
</evidence>
<evidence type="ECO:0000256" key="4">
    <source>
        <dbReference type="ARBA" id="ARBA00022837"/>
    </source>
</evidence>
<dbReference type="RefSeq" id="WP_105334887.1">
    <property type="nucleotide sequence ID" value="NZ_PUHZ01000008.1"/>
</dbReference>
<dbReference type="PANTHER" id="PTHR42693:SF53">
    <property type="entry name" value="ENDO-4-O-SULFATASE"/>
    <property type="match status" value="1"/>
</dbReference>
<dbReference type="InterPro" id="IPR024607">
    <property type="entry name" value="Sulfatase_CS"/>
</dbReference>
<evidence type="ECO:0000256" key="3">
    <source>
        <dbReference type="ARBA" id="ARBA00022801"/>
    </source>
</evidence>
<dbReference type="OrthoDB" id="9783154at2"/>
<keyword evidence="6" id="KW-0732">Signal</keyword>